<dbReference type="SUPFAM" id="SSF47060">
    <property type="entry name" value="S15/NS1 RNA-binding domain"/>
    <property type="match status" value="1"/>
</dbReference>
<name>A0AA86VYG0_9FABA</name>
<dbReference type="AlphaFoldDB" id="A0AA86VYG0"/>
<dbReference type="InterPro" id="IPR000589">
    <property type="entry name" value="Ribosomal_uS15"/>
</dbReference>
<dbReference type="Gene3D" id="1.10.287.10">
    <property type="entry name" value="S15/NS1, RNA-binding"/>
    <property type="match status" value="1"/>
</dbReference>
<dbReference type="GO" id="GO:0006412">
    <property type="term" value="P:translation"/>
    <property type="evidence" value="ECO:0007669"/>
    <property type="project" value="InterPro"/>
</dbReference>
<keyword evidence="3" id="KW-0687">Ribonucleoprotein</keyword>
<sequence>MALLLRLHRRSTTNSRIVFFSTSNADSNSNSPFSSLLREIKISPKQSSPPSSDLRSQKPWRNEIQKNLTEFRARTTPPPPGEPQQHNQQLSFQGIYHRNMQRKTSGGQPSISLKSIKENLRIIPGGQNSVRPSRPGLTDGTSALPDSIFGKEMRKEGSAMTAVFSAGFLKTYSMDELGKKLRMLRPEGQGKGWFSVRELSERLVRLRQMEKEQARSNTQDDAFDKVRGCLVEIQEEETRTAKKASVQGLSILTHLSGTQIFSLDPPKLDLVEKAIIYTSHYFHPDNMSSEEKLKIELAKVRDEFKMSESDCGSARVQIAQLTTKIKHLSAVLHKKLFKHNLGVQGVRAKPRKKCGPGFRKSAEIGLTEGLAHSKRRVMNL</sequence>
<evidence type="ECO:0000256" key="3">
    <source>
        <dbReference type="ARBA" id="ARBA00023274"/>
    </source>
</evidence>
<dbReference type="Proteomes" id="UP001189624">
    <property type="component" value="Chromosome 4"/>
</dbReference>
<keyword evidence="6" id="KW-1185">Reference proteome</keyword>
<organism evidence="5 6">
    <name type="scientific">Sphenostylis stenocarpa</name>
    <dbReference type="NCBI Taxonomy" id="92480"/>
    <lineage>
        <taxon>Eukaryota</taxon>
        <taxon>Viridiplantae</taxon>
        <taxon>Streptophyta</taxon>
        <taxon>Embryophyta</taxon>
        <taxon>Tracheophyta</taxon>
        <taxon>Spermatophyta</taxon>
        <taxon>Magnoliopsida</taxon>
        <taxon>eudicotyledons</taxon>
        <taxon>Gunneridae</taxon>
        <taxon>Pentapetalae</taxon>
        <taxon>rosids</taxon>
        <taxon>fabids</taxon>
        <taxon>Fabales</taxon>
        <taxon>Fabaceae</taxon>
        <taxon>Papilionoideae</taxon>
        <taxon>50 kb inversion clade</taxon>
        <taxon>NPAAA clade</taxon>
        <taxon>indigoferoid/millettioid clade</taxon>
        <taxon>Phaseoleae</taxon>
        <taxon>Sphenostylis</taxon>
    </lineage>
</organism>
<dbReference type="GO" id="GO:0005840">
    <property type="term" value="C:ribosome"/>
    <property type="evidence" value="ECO:0007669"/>
    <property type="project" value="UniProtKB-KW"/>
</dbReference>
<protein>
    <submittedName>
        <fullName evidence="5">Uncharacterized protein</fullName>
    </submittedName>
</protein>
<accession>A0AA86VYG0</accession>
<evidence type="ECO:0000256" key="4">
    <source>
        <dbReference type="SAM" id="MobiDB-lite"/>
    </source>
</evidence>
<evidence type="ECO:0000256" key="2">
    <source>
        <dbReference type="ARBA" id="ARBA00022980"/>
    </source>
</evidence>
<proteinExistence type="inferred from homology"/>
<gene>
    <name evidence="5" type="ORF">AYBTSS11_LOCUS14735</name>
</gene>
<evidence type="ECO:0000256" key="1">
    <source>
        <dbReference type="ARBA" id="ARBA00008434"/>
    </source>
</evidence>
<keyword evidence="2" id="KW-0689">Ribosomal protein</keyword>
<dbReference type="GO" id="GO:1990904">
    <property type="term" value="C:ribonucleoprotein complex"/>
    <property type="evidence" value="ECO:0007669"/>
    <property type="project" value="UniProtKB-KW"/>
</dbReference>
<dbReference type="GO" id="GO:0003735">
    <property type="term" value="F:structural constituent of ribosome"/>
    <property type="evidence" value="ECO:0007669"/>
    <property type="project" value="InterPro"/>
</dbReference>
<dbReference type="Gramene" id="rna-AYBTSS11_LOCUS14735">
    <property type="protein sequence ID" value="CAJ1951363.1"/>
    <property type="gene ID" value="gene-AYBTSS11_LOCUS14735"/>
</dbReference>
<dbReference type="EMBL" id="OY731401">
    <property type="protein sequence ID" value="CAJ1951363.1"/>
    <property type="molecule type" value="Genomic_DNA"/>
</dbReference>
<feature type="region of interest" description="Disordered" evidence="4">
    <location>
        <begin position="41"/>
        <end position="60"/>
    </location>
</feature>
<evidence type="ECO:0000313" key="6">
    <source>
        <dbReference type="Proteomes" id="UP001189624"/>
    </source>
</evidence>
<dbReference type="PANTHER" id="PTHR47546">
    <property type="entry name" value="S15/NS1, RNA-BINDING PROTEIN"/>
    <property type="match status" value="1"/>
</dbReference>
<dbReference type="PANTHER" id="PTHR47546:SF3">
    <property type="entry name" value="30S RIBOSOMAL PROTEIN S15, CHLOROPLASTIC"/>
    <property type="match status" value="1"/>
</dbReference>
<feature type="compositionally biased region" description="Low complexity" evidence="4">
    <location>
        <begin position="43"/>
        <end position="52"/>
    </location>
</feature>
<comment type="similarity">
    <text evidence="1">Belongs to the universal ribosomal protein uS15 family.</text>
</comment>
<reference evidence="5" key="1">
    <citation type="submission" date="2023-10" db="EMBL/GenBank/DDBJ databases">
        <authorList>
            <person name="Domelevo Entfellner J.-B."/>
        </authorList>
    </citation>
    <scope>NUCLEOTIDE SEQUENCE</scope>
</reference>
<evidence type="ECO:0000313" key="5">
    <source>
        <dbReference type="EMBL" id="CAJ1951363.1"/>
    </source>
</evidence>
<dbReference type="SMART" id="SM01387">
    <property type="entry name" value="Ribosomal_S15"/>
    <property type="match status" value="1"/>
</dbReference>
<dbReference type="InterPro" id="IPR009068">
    <property type="entry name" value="uS15_NS1_RNA-bd_sf"/>
</dbReference>
<feature type="region of interest" description="Disordered" evidence="4">
    <location>
        <begin position="124"/>
        <end position="144"/>
    </location>
</feature>